<dbReference type="PANTHER" id="PTHR13059:SF10">
    <property type="entry name" value="HMG BOX TRANSCRIPTION FACTOR BBX"/>
    <property type="match status" value="1"/>
</dbReference>
<feature type="region of interest" description="Disordered" evidence="7">
    <location>
        <begin position="251"/>
        <end position="270"/>
    </location>
</feature>
<dbReference type="PROSITE" id="PS50118">
    <property type="entry name" value="HMG_BOX_2"/>
    <property type="match status" value="1"/>
</dbReference>
<dbReference type="SUPFAM" id="SSF47095">
    <property type="entry name" value="HMG-box"/>
    <property type="match status" value="1"/>
</dbReference>
<evidence type="ECO:0000256" key="6">
    <source>
        <dbReference type="PROSITE-ProRule" id="PRU00267"/>
    </source>
</evidence>
<keyword evidence="5 6" id="KW-0539">Nucleus</keyword>
<dbReference type="GO" id="GO:0000981">
    <property type="term" value="F:DNA-binding transcription factor activity, RNA polymerase II-specific"/>
    <property type="evidence" value="ECO:0007669"/>
    <property type="project" value="TreeGrafter"/>
</dbReference>
<feature type="domain" description="HMG box" evidence="8">
    <location>
        <begin position="179"/>
        <end position="246"/>
    </location>
</feature>
<evidence type="ECO:0000256" key="7">
    <source>
        <dbReference type="SAM" id="MobiDB-lite"/>
    </source>
</evidence>
<dbReference type="AlphaFoldDB" id="A0A182PBE0"/>
<dbReference type="InterPro" id="IPR052412">
    <property type="entry name" value="CC-Dev_Transcription_Reg"/>
</dbReference>
<dbReference type="PANTHER" id="PTHR13059">
    <property type="entry name" value="HMG-BOX TRANSCRIPTION FACTOR BBX"/>
    <property type="match status" value="1"/>
</dbReference>
<keyword evidence="3 6" id="KW-0238">DNA-binding</keyword>
<dbReference type="Gene3D" id="1.10.30.10">
    <property type="entry name" value="High mobility group box domain"/>
    <property type="match status" value="1"/>
</dbReference>
<feature type="compositionally biased region" description="Polar residues" evidence="7">
    <location>
        <begin position="257"/>
        <end position="270"/>
    </location>
</feature>
<feature type="region of interest" description="Disordered" evidence="7">
    <location>
        <begin position="155"/>
        <end position="179"/>
    </location>
</feature>
<organism evidence="9 10">
    <name type="scientific">Anopheles epiroticus</name>
    <dbReference type="NCBI Taxonomy" id="199890"/>
    <lineage>
        <taxon>Eukaryota</taxon>
        <taxon>Metazoa</taxon>
        <taxon>Ecdysozoa</taxon>
        <taxon>Arthropoda</taxon>
        <taxon>Hexapoda</taxon>
        <taxon>Insecta</taxon>
        <taxon>Pterygota</taxon>
        <taxon>Neoptera</taxon>
        <taxon>Endopterygota</taxon>
        <taxon>Diptera</taxon>
        <taxon>Nematocera</taxon>
        <taxon>Culicoidea</taxon>
        <taxon>Culicidae</taxon>
        <taxon>Anophelinae</taxon>
        <taxon>Anopheles</taxon>
    </lineage>
</organism>
<dbReference type="STRING" id="199890.A0A182PBE0"/>
<evidence type="ECO:0000256" key="5">
    <source>
        <dbReference type="ARBA" id="ARBA00023242"/>
    </source>
</evidence>
<protein>
    <recommendedName>
        <fullName evidence="8">HMG box domain-containing protein</fullName>
    </recommendedName>
</protein>
<dbReference type="GO" id="GO:0000977">
    <property type="term" value="F:RNA polymerase II transcription regulatory region sequence-specific DNA binding"/>
    <property type="evidence" value="ECO:0007669"/>
    <property type="project" value="TreeGrafter"/>
</dbReference>
<proteinExistence type="predicted"/>
<dbReference type="GO" id="GO:0005634">
    <property type="term" value="C:nucleus"/>
    <property type="evidence" value="ECO:0007669"/>
    <property type="project" value="UniProtKB-UniRule"/>
</dbReference>
<dbReference type="InterPro" id="IPR009071">
    <property type="entry name" value="HMG_box_dom"/>
</dbReference>
<evidence type="ECO:0000256" key="3">
    <source>
        <dbReference type="ARBA" id="ARBA00023125"/>
    </source>
</evidence>
<evidence type="ECO:0000256" key="4">
    <source>
        <dbReference type="ARBA" id="ARBA00023163"/>
    </source>
</evidence>
<keyword evidence="1" id="KW-0597">Phosphoprotein</keyword>
<sequence length="564" mass="62358">MIQNSAYGNPMIDGAPVFPDLYIQHQTVEKPDVDDGPQPINNNVANYTNRNSGYRFQTCIASQPAPVVPRDGYIISEAGKDAPNTPMGLLAFSQNVRIKTDQCKEDTGKQADATNVPPMQTTGETIDKEGRNLLTVSRQPYEALQQSITYYVQTPAAAGEEREPEDEEVTHSHSPKKDQRRPMNAFLIFCKRHRTMLKNRFSEENRTISIKLGKWWRLLTTEQKKPFQQLSKEYKARYFSLNPNFRWSKPPAVRASSPANLPPATSTSSGLSLPVVQAASTFNVQDSRESLEAAESLVQLAQGACLLSTFRLADESKMGSLNELCVGTNVGGKADQAWKLQPKPNQPIEGEKSELTPATSSSGQAAPIAEQGRSSTRATRSCKGKLYKELMSRMFPSANAPQTKRRSSPTKVQKEQQKLQAPVGDDPREAVQLSEMNAHAIDALMLELDAKISDLPAMNLNEFCFTLNSEKKRKKSFSKLRKQKLLLRKTTELHTPAMPTASATLLQQSCSSSASTISPNATAVPSSNGLYNLLIASPNTRIKHTTYLGHNLHMHDHPAERSGY</sequence>
<feature type="region of interest" description="Disordered" evidence="7">
    <location>
        <begin position="336"/>
        <end position="381"/>
    </location>
</feature>
<dbReference type="EnsemblMetazoa" id="AEPI004245-RA">
    <property type="protein sequence ID" value="AEPI004245-PA"/>
    <property type="gene ID" value="AEPI004245"/>
</dbReference>
<dbReference type="InterPro" id="IPR036910">
    <property type="entry name" value="HMG_box_dom_sf"/>
</dbReference>
<feature type="DNA-binding region" description="HMG box" evidence="6">
    <location>
        <begin position="179"/>
        <end position="246"/>
    </location>
</feature>
<evidence type="ECO:0000313" key="10">
    <source>
        <dbReference type="Proteomes" id="UP000075885"/>
    </source>
</evidence>
<feature type="region of interest" description="Disordered" evidence="7">
    <location>
        <begin position="393"/>
        <end position="426"/>
    </location>
</feature>
<evidence type="ECO:0000256" key="1">
    <source>
        <dbReference type="ARBA" id="ARBA00022553"/>
    </source>
</evidence>
<dbReference type="SMART" id="SM00398">
    <property type="entry name" value="HMG"/>
    <property type="match status" value="1"/>
</dbReference>
<reference evidence="9" key="2">
    <citation type="submission" date="2020-05" db="UniProtKB">
        <authorList>
            <consortium name="EnsemblMetazoa"/>
        </authorList>
    </citation>
    <scope>IDENTIFICATION</scope>
    <source>
        <strain evidence="9">Epiroticus2</strain>
    </source>
</reference>
<feature type="region of interest" description="Disordered" evidence="7">
    <location>
        <begin position="105"/>
        <end position="124"/>
    </location>
</feature>
<evidence type="ECO:0000259" key="8">
    <source>
        <dbReference type="PROSITE" id="PS50118"/>
    </source>
</evidence>
<reference evidence="10" key="1">
    <citation type="submission" date="2013-03" db="EMBL/GenBank/DDBJ databases">
        <title>The Genome Sequence of Anopheles epiroticus epiroticus2.</title>
        <authorList>
            <consortium name="The Broad Institute Genomics Platform"/>
            <person name="Neafsey D.E."/>
            <person name="Howell P."/>
            <person name="Walker B."/>
            <person name="Young S.K."/>
            <person name="Zeng Q."/>
            <person name="Gargeya S."/>
            <person name="Fitzgerald M."/>
            <person name="Haas B."/>
            <person name="Abouelleil A."/>
            <person name="Allen A.W."/>
            <person name="Alvarado L."/>
            <person name="Arachchi H.M."/>
            <person name="Berlin A.M."/>
            <person name="Chapman S.B."/>
            <person name="Gainer-Dewar J."/>
            <person name="Goldberg J."/>
            <person name="Griggs A."/>
            <person name="Gujja S."/>
            <person name="Hansen M."/>
            <person name="Howarth C."/>
            <person name="Imamovic A."/>
            <person name="Ireland A."/>
            <person name="Larimer J."/>
            <person name="McCowan C."/>
            <person name="Murphy C."/>
            <person name="Pearson M."/>
            <person name="Poon T.W."/>
            <person name="Priest M."/>
            <person name="Roberts A."/>
            <person name="Saif S."/>
            <person name="Shea T."/>
            <person name="Sisk P."/>
            <person name="Sykes S."/>
            <person name="Wortman J."/>
            <person name="Nusbaum C."/>
            <person name="Birren B."/>
        </authorList>
    </citation>
    <scope>NUCLEOTIDE SEQUENCE [LARGE SCALE GENOMIC DNA]</scope>
    <source>
        <strain evidence="10">Epiroticus2</strain>
    </source>
</reference>
<accession>A0A182PBE0</accession>
<keyword evidence="2" id="KW-0805">Transcription regulation</keyword>
<dbReference type="Pfam" id="PF00505">
    <property type="entry name" value="HMG_box"/>
    <property type="match status" value="1"/>
</dbReference>
<dbReference type="VEuPathDB" id="VectorBase:AEPI004245"/>
<feature type="compositionally biased region" description="Basic and acidic residues" evidence="7">
    <location>
        <begin position="169"/>
        <end position="179"/>
    </location>
</feature>
<keyword evidence="4" id="KW-0804">Transcription</keyword>
<dbReference type="Proteomes" id="UP000075885">
    <property type="component" value="Unassembled WGS sequence"/>
</dbReference>
<evidence type="ECO:0000256" key="2">
    <source>
        <dbReference type="ARBA" id="ARBA00023015"/>
    </source>
</evidence>
<keyword evidence="10" id="KW-1185">Reference proteome</keyword>
<name>A0A182PBE0_9DIPT</name>
<evidence type="ECO:0000313" key="9">
    <source>
        <dbReference type="EnsemblMetazoa" id="AEPI004245-PA"/>
    </source>
</evidence>